<dbReference type="Proteomes" id="UP000324897">
    <property type="component" value="Unassembled WGS sequence"/>
</dbReference>
<dbReference type="EMBL" id="RWGY01000797">
    <property type="protein sequence ID" value="TVT98853.1"/>
    <property type="molecule type" value="Genomic_DNA"/>
</dbReference>
<comment type="caution">
    <text evidence="2">The sequence shown here is derived from an EMBL/GenBank/DDBJ whole genome shotgun (WGS) entry which is preliminary data.</text>
</comment>
<accession>A0A5J9SIL5</accession>
<name>A0A5J9SIL5_9POAL</name>
<sequence>MPNNKMNPKHATLCCLLLVLVLHADHAYAVSTGTCYYSKPWVPFCDKWLCKSECWLETKLIFKNVVVKEHKCIKGGFKGKCYCLFVIKT</sequence>
<feature type="signal peptide" evidence="1">
    <location>
        <begin position="1"/>
        <end position="29"/>
    </location>
</feature>
<gene>
    <name evidence="2" type="ORF">EJB05_55818</name>
</gene>
<proteinExistence type="predicted"/>
<feature type="chain" id="PRO_5023885542" description="Knottin scorpion toxin-like domain-containing protein" evidence="1">
    <location>
        <begin position="30"/>
        <end position="89"/>
    </location>
</feature>
<organism evidence="2 3">
    <name type="scientific">Eragrostis curvula</name>
    <name type="common">weeping love grass</name>
    <dbReference type="NCBI Taxonomy" id="38414"/>
    <lineage>
        <taxon>Eukaryota</taxon>
        <taxon>Viridiplantae</taxon>
        <taxon>Streptophyta</taxon>
        <taxon>Embryophyta</taxon>
        <taxon>Tracheophyta</taxon>
        <taxon>Spermatophyta</taxon>
        <taxon>Magnoliopsida</taxon>
        <taxon>Liliopsida</taxon>
        <taxon>Poales</taxon>
        <taxon>Poaceae</taxon>
        <taxon>PACMAD clade</taxon>
        <taxon>Chloridoideae</taxon>
        <taxon>Eragrostideae</taxon>
        <taxon>Eragrostidinae</taxon>
        <taxon>Eragrostis</taxon>
    </lineage>
</organism>
<dbReference type="Gramene" id="TVT98853">
    <property type="protein sequence ID" value="TVT98853"/>
    <property type="gene ID" value="EJB05_55818"/>
</dbReference>
<evidence type="ECO:0000313" key="2">
    <source>
        <dbReference type="EMBL" id="TVT98853.1"/>
    </source>
</evidence>
<keyword evidence="3" id="KW-1185">Reference proteome</keyword>
<reference evidence="2 3" key="1">
    <citation type="journal article" date="2019" name="Sci. Rep.">
        <title>A high-quality genome of Eragrostis curvula grass provides insights into Poaceae evolution and supports new strategies to enhance forage quality.</title>
        <authorList>
            <person name="Carballo J."/>
            <person name="Santos B.A.C.M."/>
            <person name="Zappacosta D."/>
            <person name="Garbus I."/>
            <person name="Selva J.P."/>
            <person name="Gallo C.A."/>
            <person name="Diaz A."/>
            <person name="Albertini E."/>
            <person name="Caccamo M."/>
            <person name="Echenique V."/>
        </authorList>
    </citation>
    <scope>NUCLEOTIDE SEQUENCE [LARGE SCALE GENOMIC DNA]</scope>
    <source>
        <strain evidence="3">cv. Victoria</strain>
        <tissue evidence="2">Leaf</tissue>
    </source>
</reference>
<keyword evidence="1" id="KW-0732">Signal</keyword>
<evidence type="ECO:0008006" key="4">
    <source>
        <dbReference type="Google" id="ProtNLM"/>
    </source>
</evidence>
<protein>
    <recommendedName>
        <fullName evidence="4">Knottin scorpion toxin-like domain-containing protein</fullName>
    </recommendedName>
</protein>
<evidence type="ECO:0000313" key="3">
    <source>
        <dbReference type="Proteomes" id="UP000324897"/>
    </source>
</evidence>
<evidence type="ECO:0000256" key="1">
    <source>
        <dbReference type="SAM" id="SignalP"/>
    </source>
</evidence>
<dbReference type="AlphaFoldDB" id="A0A5J9SIL5"/>
<feature type="non-terminal residue" evidence="2">
    <location>
        <position position="1"/>
    </location>
</feature>